<sequence>MTSRDKITLQTLCYEVNILKSQETVQSRLIDSQVQRNFEKSVLLSSRPLSRDFATSHQGHYGLNVHWRRIDECQRGPENSLIVSSAFSQSILQLVYILVSQSLTSVSIQSLKAAAFSQLVLVRQLIKIAALSQSYD</sequence>
<dbReference type="EMBL" id="JAWNGG020000010">
    <property type="protein sequence ID" value="KAK9309654.1"/>
    <property type="molecule type" value="Genomic_DNA"/>
</dbReference>
<name>A0AAW1AHC6_9HYME</name>
<dbReference type="AlphaFoldDB" id="A0AAW1AHC6"/>
<comment type="caution">
    <text evidence="1">The sequence shown here is derived from an EMBL/GenBank/DDBJ whole genome shotgun (WGS) entry which is preliminary data.</text>
</comment>
<dbReference type="Proteomes" id="UP001432146">
    <property type="component" value="Unassembled WGS sequence"/>
</dbReference>
<proteinExistence type="predicted"/>
<protein>
    <submittedName>
        <fullName evidence="1">Uncharacterized protein</fullName>
    </submittedName>
</protein>
<gene>
    <name evidence="1" type="ORF">QLX08_000855</name>
</gene>
<organism evidence="1 2">
    <name type="scientific">Tetragonisca angustula</name>
    <dbReference type="NCBI Taxonomy" id="166442"/>
    <lineage>
        <taxon>Eukaryota</taxon>
        <taxon>Metazoa</taxon>
        <taxon>Ecdysozoa</taxon>
        <taxon>Arthropoda</taxon>
        <taxon>Hexapoda</taxon>
        <taxon>Insecta</taxon>
        <taxon>Pterygota</taxon>
        <taxon>Neoptera</taxon>
        <taxon>Endopterygota</taxon>
        <taxon>Hymenoptera</taxon>
        <taxon>Apocrita</taxon>
        <taxon>Aculeata</taxon>
        <taxon>Apoidea</taxon>
        <taxon>Anthophila</taxon>
        <taxon>Apidae</taxon>
        <taxon>Tetragonisca</taxon>
    </lineage>
</organism>
<accession>A0AAW1AHC6</accession>
<evidence type="ECO:0000313" key="1">
    <source>
        <dbReference type="EMBL" id="KAK9309654.1"/>
    </source>
</evidence>
<keyword evidence="2" id="KW-1185">Reference proteome</keyword>
<evidence type="ECO:0000313" key="2">
    <source>
        <dbReference type="Proteomes" id="UP001432146"/>
    </source>
</evidence>
<reference evidence="1 2" key="1">
    <citation type="submission" date="2024-05" db="EMBL/GenBank/DDBJ databases">
        <title>The nuclear and mitochondrial genome assemblies of Tetragonisca angustula (Apidae: Meliponini), a tiny yet remarkable pollinator in the Neotropics.</title>
        <authorList>
            <person name="Ferrari R."/>
            <person name="Ricardo P.C."/>
            <person name="Dias F.C."/>
            <person name="Araujo N.S."/>
            <person name="Soares D.O."/>
            <person name="Zhou Q.-S."/>
            <person name="Zhu C.-D."/>
            <person name="Coutinho L."/>
            <person name="Airas M.C."/>
            <person name="Batista T.M."/>
        </authorList>
    </citation>
    <scope>NUCLEOTIDE SEQUENCE [LARGE SCALE GENOMIC DNA]</scope>
    <source>
        <strain evidence="1">ASF017062</strain>
        <tissue evidence="1">Abdomen</tissue>
    </source>
</reference>